<protein>
    <recommendedName>
        <fullName evidence="3">DUF1579 domain-containing protein</fullName>
    </recommendedName>
</protein>
<accession>A0A6M4GP45</accession>
<reference evidence="1 2" key="1">
    <citation type="submission" date="2020-04" db="EMBL/GenBank/DDBJ databases">
        <title>Usitatibacter rugosus gen. nov., sp. nov. and Usitatibacter palustris sp. nov., novel members of Usitatibacteraceae fam. nov. within the order Nitrosomonadales isolated from soil.</title>
        <authorList>
            <person name="Huber K.J."/>
            <person name="Neumann-Schaal M."/>
            <person name="Geppert A."/>
            <person name="Luckner M."/>
            <person name="Wanner G."/>
            <person name="Overmann J."/>
        </authorList>
    </citation>
    <scope>NUCLEOTIDE SEQUENCE [LARGE SCALE GENOMIC DNA]</scope>
    <source>
        <strain evidence="1 2">0125_3</strain>
    </source>
</reference>
<evidence type="ECO:0000313" key="1">
    <source>
        <dbReference type="EMBL" id="QJR08971.1"/>
    </source>
</evidence>
<organism evidence="1 2">
    <name type="scientific">Usitatibacter rugosus</name>
    <dbReference type="NCBI Taxonomy" id="2732067"/>
    <lineage>
        <taxon>Bacteria</taxon>
        <taxon>Pseudomonadati</taxon>
        <taxon>Pseudomonadota</taxon>
        <taxon>Betaproteobacteria</taxon>
        <taxon>Nitrosomonadales</taxon>
        <taxon>Usitatibacteraceae</taxon>
        <taxon>Usitatibacter</taxon>
    </lineage>
</organism>
<dbReference type="RefSeq" id="WP_171088680.1">
    <property type="nucleotide sequence ID" value="NZ_CP053069.1"/>
</dbReference>
<sequence>MTNGPDDATRRAMLQAAAGLAASTLGLDVAAAPEKAGADAPAKIGEFNFLEGKWRIAHRQLKGKEWDTFEGEATCWTILGGAGSIEELRIPARNFAGLGIRLLDTKQRVWGDYWSNARDGVIVGPPTDGVFRDGVGTFISDGEDKGQPIKVRGVWDRITATTCRWRQGISRDGGKTWQDTWIMDWTRA</sequence>
<gene>
    <name evidence="1" type="ORF">DSM104443_00006</name>
</gene>
<keyword evidence="2" id="KW-1185">Reference proteome</keyword>
<proteinExistence type="predicted"/>
<dbReference type="PROSITE" id="PS51318">
    <property type="entry name" value="TAT"/>
    <property type="match status" value="1"/>
</dbReference>
<dbReference type="Proteomes" id="UP000501534">
    <property type="component" value="Chromosome"/>
</dbReference>
<dbReference type="InterPro" id="IPR006311">
    <property type="entry name" value="TAT_signal"/>
</dbReference>
<dbReference type="EMBL" id="CP053069">
    <property type="protein sequence ID" value="QJR08971.1"/>
    <property type="molecule type" value="Genomic_DNA"/>
</dbReference>
<name>A0A6M4GP45_9PROT</name>
<evidence type="ECO:0008006" key="3">
    <source>
        <dbReference type="Google" id="ProtNLM"/>
    </source>
</evidence>
<evidence type="ECO:0000313" key="2">
    <source>
        <dbReference type="Proteomes" id="UP000501534"/>
    </source>
</evidence>
<dbReference type="AlphaFoldDB" id="A0A6M4GP45"/>
<dbReference type="KEGG" id="uru:DSM104443_00006"/>